<dbReference type="PANTHER" id="PTHR31642:SF310">
    <property type="entry name" value="FATTY ALCOHOL:CAFFEOYL-COA ACYLTRANSFERASE"/>
    <property type="match status" value="1"/>
</dbReference>
<keyword evidence="3" id="KW-1185">Reference proteome</keyword>
<dbReference type="Gene3D" id="3.30.559.10">
    <property type="entry name" value="Chloramphenicol acetyltransferase-like domain"/>
    <property type="match status" value="2"/>
</dbReference>
<dbReference type="STRING" id="1380566.A0A179FLP0"/>
<dbReference type="Pfam" id="PF02458">
    <property type="entry name" value="Transferase"/>
    <property type="match status" value="1"/>
</dbReference>
<dbReference type="AlphaFoldDB" id="A0A179FLP0"/>
<dbReference type="KEGG" id="pchm:VFPPC_08040"/>
<gene>
    <name evidence="2" type="ORF">VFPPC_08040</name>
</gene>
<proteinExistence type="predicted"/>
<dbReference type="PANTHER" id="PTHR31642">
    <property type="entry name" value="TRICHOTHECENE 3-O-ACETYLTRANSFERASE"/>
    <property type="match status" value="1"/>
</dbReference>
<protein>
    <submittedName>
        <fullName evidence="2">BCL5p protein</fullName>
    </submittedName>
</protein>
<dbReference type="Proteomes" id="UP000078397">
    <property type="component" value="Unassembled WGS sequence"/>
</dbReference>
<evidence type="ECO:0000313" key="3">
    <source>
        <dbReference type="Proteomes" id="UP000078397"/>
    </source>
</evidence>
<comment type="caution">
    <text evidence="2">The sequence shown here is derived from an EMBL/GenBank/DDBJ whole genome shotgun (WGS) entry which is preliminary data.</text>
</comment>
<keyword evidence="1" id="KW-0808">Transferase</keyword>
<evidence type="ECO:0000256" key="1">
    <source>
        <dbReference type="ARBA" id="ARBA00022679"/>
    </source>
</evidence>
<accession>A0A179FLP0</accession>
<dbReference type="EMBL" id="LSBJ02000004">
    <property type="protein sequence ID" value="OAQ66492.1"/>
    <property type="molecule type" value="Genomic_DNA"/>
</dbReference>
<dbReference type="InterPro" id="IPR023213">
    <property type="entry name" value="CAT-like_dom_sf"/>
</dbReference>
<evidence type="ECO:0000313" key="2">
    <source>
        <dbReference type="EMBL" id="OAQ66492.1"/>
    </source>
</evidence>
<dbReference type="GO" id="GO:0016747">
    <property type="term" value="F:acyltransferase activity, transferring groups other than amino-acyl groups"/>
    <property type="evidence" value="ECO:0007669"/>
    <property type="project" value="TreeGrafter"/>
</dbReference>
<organism evidence="2 3">
    <name type="scientific">Pochonia chlamydosporia 170</name>
    <dbReference type="NCBI Taxonomy" id="1380566"/>
    <lineage>
        <taxon>Eukaryota</taxon>
        <taxon>Fungi</taxon>
        <taxon>Dikarya</taxon>
        <taxon>Ascomycota</taxon>
        <taxon>Pezizomycotina</taxon>
        <taxon>Sordariomycetes</taxon>
        <taxon>Hypocreomycetidae</taxon>
        <taxon>Hypocreales</taxon>
        <taxon>Clavicipitaceae</taxon>
        <taxon>Pochonia</taxon>
    </lineage>
</organism>
<dbReference type="GeneID" id="28850803"/>
<reference evidence="2 3" key="1">
    <citation type="journal article" date="2016" name="PLoS Pathog.">
        <title>Biosynthesis of antibiotic leucinostatins in bio-control fungus Purpureocillium lilacinum and their inhibition on phytophthora revealed by genome mining.</title>
        <authorList>
            <person name="Wang G."/>
            <person name="Liu Z."/>
            <person name="Lin R."/>
            <person name="Li E."/>
            <person name="Mao Z."/>
            <person name="Ling J."/>
            <person name="Yang Y."/>
            <person name="Yin W.B."/>
            <person name="Xie B."/>
        </authorList>
    </citation>
    <scope>NUCLEOTIDE SEQUENCE [LARGE SCALE GENOMIC DNA]</scope>
    <source>
        <strain evidence="2">170</strain>
    </source>
</reference>
<sequence length="474" mass="53322">MTTGHNIKVIPLGLNDQFKPMDNIRSLLFFLFHDSLNHELLKSSLDTLIRKHLPILGARLHRNKSTNYLEYHLPQPFPENYILFDWSTSTHDTTLEAASLIPQSVPAETGPSFGPLSIPEIEARITPQGWPVLRKDEKPGCPLLLVHIVKYTNGTVLALNLPHSVGDQMGFGSVVRAWLQVASGQEPTPFLELDAGSLDGDPNLSRKELKVKGRYRLKGKRDTLGGVMGMVPELMVNKKEIRRVLYLPTTLIDNLRTKFNDKIKESGKQLTLTNGDVISALLLKLTYLARKSPKWVTCSSALNVRGRLPSLPQEKPYLHNAVLWSSFRVPMTKTTPLFDIAMDHRLSVIEGLKPDTIVRNLTVLHEMVRQGESIHIIEPWETSYGITNWCGAWRDLDFRPVVLKPDANGNKAEQQYGSFPVVYGHSLERKNPTRFNAQIMCKVNGGYWCDFTASVKAMAAVDLLFEEDPSLESI</sequence>
<dbReference type="InterPro" id="IPR050317">
    <property type="entry name" value="Plant_Fungal_Acyltransferase"/>
</dbReference>
<dbReference type="RefSeq" id="XP_018143579.1">
    <property type="nucleotide sequence ID" value="XM_018286809.1"/>
</dbReference>
<dbReference type="OrthoDB" id="21502at2759"/>
<name>A0A179FLP0_METCM</name>